<dbReference type="PANTHER" id="PTHR11092">
    <property type="entry name" value="SUGAR NUCLEOTIDE EPIMERASE RELATED"/>
    <property type="match status" value="1"/>
</dbReference>
<dbReference type="InterPro" id="IPR036291">
    <property type="entry name" value="NAD(P)-bd_dom_sf"/>
</dbReference>
<protein>
    <submittedName>
        <fullName evidence="4">NAD-dependent epimerase</fullName>
    </submittedName>
</protein>
<sequence>MRILITGATGLVGTEITKLCKERGIEVNYLTTSKKKIVSEEGYKGFYWNPSKNEIDSNCFSGVSAIINLAGASIAQRWTKRNKEKIRSSRLDSLRTLAGALENLDEHAIDIMVSASAMGIYPNSPSNYYTEEDKRVDDSFLGEVVSLWEEEADKFEKFNIAVAKVRTGLVLSSNGGALPKMAKPIQYYLGASLGSGKQWQSWIHVQDLAAIFLHIVEAELTGVYNGVGPNPVSNAKLTKEIAKALKKPLFLPNVPRVALQLALGDMSYLLFASQRVSSKKIEATGFNFGYANICRALGEIYNEKQNCDSDSTYQEEFIT</sequence>
<dbReference type="SUPFAM" id="SSF51735">
    <property type="entry name" value="NAD(P)-binding Rossmann-fold domains"/>
    <property type="match status" value="1"/>
</dbReference>
<evidence type="ECO:0000256" key="1">
    <source>
        <dbReference type="ARBA" id="ARBA00009353"/>
    </source>
</evidence>
<organism evidence="4 5">
    <name type="scientific">Arenibacter certesii</name>
    <dbReference type="NCBI Taxonomy" id="228955"/>
    <lineage>
        <taxon>Bacteria</taxon>
        <taxon>Pseudomonadati</taxon>
        <taxon>Bacteroidota</taxon>
        <taxon>Flavobacteriia</taxon>
        <taxon>Flavobacteriales</taxon>
        <taxon>Flavobacteriaceae</taxon>
        <taxon>Arenibacter</taxon>
    </lineage>
</organism>
<dbReference type="InterPro" id="IPR013549">
    <property type="entry name" value="DUF1731"/>
</dbReference>
<accession>A0A918MHW7</accession>
<dbReference type="InterPro" id="IPR001509">
    <property type="entry name" value="Epimerase_deHydtase"/>
</dbReference>
<dbReference type="PANTHER" id="PTHR11092:SF0">
    <property type="entry name" value="EPIMERASE FAMILY PROTEIN SDR39U1"/>
    <property type="match status" value="1"/>
</dbReference>
<reference evidence="4" key="1">
    <citation type="journal article" date="2014" name="Int. J. Syst. Evol. Microbiol.">
        <title>Complete genome sequence of Corynebacterium casei LMG S-19264T (=DSM 44701T), isolated from a smear-ripened cheese.</title>
        <authorList>
            <consortium name="US DOE Joint Genome Institute (JGI-PGF)"/>
            <person name="Walter F."/>
            <person name="Albersmeier A."/>
            <person name="Kalinowski J."/>
            <person name="Ruckert C."/>
        </authorList>
    </citation>
    <scope>NUCLEOTIDE SEQUENCE</scope>
    <source>
        <strain evidence="4">KCTC 12113</strain>
    </source>
</reference>
<name>A0A918MHW7_9FLAO</name>
<evidence type="ECO:0000259" key="3">
    <source>
        <dbReference type="Pfam" id="PF08338"/>
    </source>
</evidence>
<dbReference type="Pfam" id="PF08338">
    <property type="entry name" value="DUF1731"/>
    <property type="match status" value="1"/>
</dbReference>
<dbReference type="Pfam" id="PF01370">
    <property type="entry name" value="Epimerase"/>
    <property type="match status" value="1"/>
</dbReference>
<dbReference type="RefSeq" id="WP_026812072.1">
    <property type="nucleotide sequence ID" value="NZ_BMWP01000005.1"/>
</dbReference>
<feature type="domain" description="NAD-dependent epimerase/dehydratase" evidence="2">
    <location>
        <begin position="3"/>
        <end position="218"/>
    </location>
</feature>
<dbReference type="EMBL" id="BMWP01000005">
    <property type="protein sequence ID" value="GGW27220.1"/>
    <property type="molecule type" value="Genomic_DNA"/>
</dbReference>
<gene>
    <name evidence="4" type="ORF">GCM10007383_10710</name>
</gene>
<reference evidence="4" key="2">
    <citation type="submission" date="2020-09" db="EMBL/GenBank/DDBJ databases">
        <authorList>
            <person name="Sun Q."/>
            <person name="Kim S."/>
        </authorList>
    </citation>
    <scope>NUCLEOTIDE SEQUENCE</scope>
    <source>
        <strain evidence="4">KCTC 12113</strain>
    </source>
</reference>
<evidence type="ECO:0000313" key="5">
    <source>
        <dbReference type="Proteomes" id="UP000634668"/>
    </source>
</evidence>
<feature type="domain" description="DUF1731" evidence="3">
    <location>
        <begin position="254"/>
        <end position="299"/>
    </location>
</feature>
<dbReference type="InterPro" id="IPR010099">
    <property type="entry name" value="SDR39U1"/>
</dbReference>
<evidence type="ECO:0000259" key="2">
    <source>
        <dbReference type="Pfam" id="PF01370"/>
    </source>
</evidence>
<evidence type="ECO:0000313" key="4">
    <source>
        <dbReference type="EMBL" id="GGW27220.1"/>
    </source>
</evidence>
<dbReference type="Proteomes" id="UP000634668">
    <property type="component" value="Unassembled WGS sequence"/>
</dbReference>
<dbReference type="NCBIfam" id="TIGR01777">
    <property type="entry name" value="yfcH"/>
    <property type="match status" value="1"/>
</dbReference>
<dbReference type="AlphaFoldDB" id="A0A918MHW7"/>
<comment type="similarity">
    <text evidence="1">Belongs to the NAD(P)-dependent epimerase/dehydratase family. SDR39U1 subfamily.</text>
</comment>
<keyword evidence="5" id="KW-1185">Reference proteome</keyword>
<comment type="caution">
    <text evidence="4">The sequence shown here is derived from an EMBL/GenBank/DDBJ whole genome shotgun (WGS) entry which is preliminary data.</text>
</comment>
<dbReference type="Gene3D" id="3.40.50.720">
    <property type="entry name" value="NAD(P)-binding Rossmann-like Domain"/>
    <property type="match status" value="1"/>
</dbReference>
<proteinExistence type="inferred from homology"/>